<sequence>MKNVWFTVRLMQLSAIFLFYGCNVNSELKRLEAGYDNKINLIQEMDRFEAKLITLGELDPNFDYKENFFRSYSMIEISHDSIMFDNYLPRGEYLKCLENIDVNKMNSKAYKYYYLTGLYLKIQSRLLASINVKIDENSDIWINDKLCQLDSFAIEYEVSKQKLVSQNIPAEDITIQVHIDSNVKMGVVNDIQNLLKDLKK</sequence>
<accession>A0AAE3XR86</accession>
<dbReference type="EMBL" id="JAVDQD010000005">
    <property type="protein sequence ID" value="MDR6240578.1"/>
    <property type="molecule type" value="Genomic_DNA"/>
</dbReference>
<reference evidence="1" key="1">
    <citation type="submission" date="2023-07" db="EMBL/GenBank/DDBJ databases">
        <title>Genomic Encyclopedia of Type Strains, Phase IV (KMG-IV): sequencing the most valuable type-strain genomes for metagenomic binning, comparative biology and taxonomic classification.</title>
        <authorList>
            <person name="Goeker M."/>
        </authorList>
    </citation>
    <scope>NUCLEOTIDE SEQUENCE</scope>
    <source>
        <strain evidence="1">DSM 26174</strain>
    </source>
</reference>
<evidence type="ECO:0008006" key="3">
    <source>
        <dbReference type="Google" id="ProtNLM"/>
    </source>
</evidence>
<evidence type="ECO:0000313" key="1">
    <source>
        <dbReference type="EMBL" id="MDR6240578.1"/>
    </source>
</evidence>
<protein>
    <recommendedName>
        <fullName evidence="3">Lipoprotein</fullName>
    </recommendedName>
</protein>
<dbReference type="AlphaFoldDB" id="A0AAE3XR86"/>
<dbReference type="PROSITE" id="PS51257">
    <property type="entry name" value="PROKAR_LIPOPROTEIN"/>
    <property type="match status" value="1"/>
</dbReference>
<comment type="caution">
    <text evidence="1">The sequence shown here is derived from an EMBL/GenBank/DDBJ whole genome shotgun (WGS) entry which is preliminary data.</text>
</comment>
<organism evidence="1 2">
    <name type="scientific">Aureibacter tunicatorum</name>
    <dbReference type="NCBI Taxonomy" id="866807"/>
    <lineage>
        <taxon>Bacteria</taxon>
        <taxon>Pseudomonadati</taxon>
        <taxon>Bacteroidota</taxon>
        <taxon>Cytophagia</taxon>
        <taxon>Cytophagales</taxon>
        <taxon>Persicobacteraceae</taxon>
        <taxon>Aureibacter</taxon>
    </lineage>
</organism>
<dbReference type="RefSeq" id="WP_309940614.1">
    <property type="nucleotide sequence ID" value="NZ_AP025306.1"/>
</dbReference>
<proteinExistence type="predicted"/>
<keyword evidence="2" id="KW-1185">Reference proteome</keyword>
<evidence type="ECO:0000313" key="2">
    <source>
        <dbReference type="Proteomes" id="UP001185092"/>
    </source>
</evidence>
<name>A0AAE3XR86_9BACT</name>
<gene>
    <name evidence="1" type="ORF">HNQ88_003654</name>
</gene>
<dbReference type="Proteomes" id="UP001185092">
    <property type="component" value="Unassembled WGS sequence"/>
</dbReference>